<evidence type="ECO:0000313" key="2">
    <source>
        <dbReference type="Proteomes" id="UP000242146"/>
    </source>
</evidence>
<organism evidence="1 2">
    <name type="scientific">Hesseltinella vesiculosa</name>
    <dbReference type="NCBI Taxonomy" id="101127"/>
    <lineage>
        <taxon>Eukaryota</taxon>
        <taxon>Fungi</taxon>
        <taxon>Fungi incertae sedis</taxon>
        <taxon>Mucoromycota</taxon>
        <taxon>Mucoromycotina</taxon>
        <taxon>Mucoromycetes</taxon>
        <taxon>Mucorales</taxon>
        <taxon>Cunninghamellaceae</taxon>
        <taxon>Hesseltinella</taxon>
    </lineage>
</organism>
<keyword evidence="2" id="KW-1185">Reference proteome</keyword>
<evidence type="ECO:0000313" key="1">
    <source>
        <dbReference type="EMBL" id="ORX47995.1"/>
    </source>
</evidence>
<reference evidence="1 2" key="1">
    <citation type="submission" date="2016-07" db="EMBL/GenBank/DDBJ databases">
        <title>Pervasive Adenine N6-methylation of Active Genes in Fungi.</title>
        <authorList>
            <consortium name="DOE Joint Genome Institute"/>
            <person name="Mondo S.J."/>
            <person name="Dannebaum R.O."/>
            <person name="Kuo R.C."/>
            <person name="Labutti K."/>
            <person name="Haridas S."/>
            <person name="Kuo A."/>
            <person name="Salamov A."/>
            <person name="Ahrendt S.R."/>
            <person name="Lipzen A."/>
            <person name="Sullivan W."/>
            <person name="Andreopoulos W.B."/>
            <person name="Clum A."/>
            <person name="Lindquist E."/>
            <person name="Daum C."/>
            <person name="Ramamoorthy G.K."/>
            <person name="Gryganskyi A."/>
            <person name="Culley D."/>
            <person name="Magnuson J.K."/>
            <person name="James T.Y."/>
            <person name="O'Malley M.A."/>
            <person name="Stajich J.E."/>
            <person name="Spatafora J.W."/>
            <person name="Visel A."/>
            <person name="Grigoriev I.V."/>
        </authorList>
    </citation>
    <scope>NUCLEOTIDE SEQUENCE [LARGE SCALE GENOMIC DNA]</scope>
    <source>
        <strain evidence="1 2">NRRL 3301</strain>
    </source>
</reference>
<protein>
    <submittedName>
        <fullName evidence="1">Uncharacterized protein</fullName>
    </submittedName>
</protein>
<dbReference type="OrthoDB" id="2289268at2759"/>
<dbReference type="EMBL" id="MCGT01000031">
    <property type="protein sequence ID" value="ORX47995.1"/>
    <property type="molecule type" value="Genomic_DNA"/>
</dbReference>
<dbReference type="AlphaFoldDB" id="A0A1X2G8S7"/>
<accession>A0A1X2G8S7</accession>
<dbReference type="Proteomes" id="UP000242146">
    <property type="component" value="Unassembled WGS sequence"/>
</dbReference>
<proteinExistence type="predicted"/>
<name>A0A1X2G8S7_9FUNG</name>
<comment type="caution">
    <text evidence="1">The sequence shown here is derived from an EMBL/GenBank/DDBJ whole genome shotgun (WGS) entry which is preliminary data.</text>
</comment>
<sequence length="126" mass="14196">MKEEIRSCHKSLTSILAPQVKQDEALKVSVMAKIKNTMLAVTEYSYDMSALLQATIVKHFTHPEADSYTCESLREGDERNRILIFFFCSAPRFPSRLLTSCPDLVVVTSLCCRVVVSLACLHPTNR</sequence>
<gene>
    <name evidence="1" type="ORF">DM01DRAFT_1134223</name>
</gene>